<reference evidence="1 2" key="1">
    <citation type="submission" date="2015-12" db="EMBL/GenBank/DDBJ databases">
        <title>The genome of Folsomia candida.</title>
        <authorList>
            <person name="Faddeeva A."/>
            <person name="Derks M.F."/>
            <person name="Anvar Y."/>
            <person name="Smit S."/>
            <person name="Van Straalen N."/>
            <person name="Roelofs D."/>
        </authorList>
    </citation>
    <scope>NUCLEOTIDE SEQUENCE [LARGE SCALE GENOMIC DNA]</scope>
    <source>
        <strain evidence="1 2">VU population</strain>
        <tissue evidence="1">Whole body</tissue>
    </source>
</reference>
<keyword evidence="2" id="KW-1185">Reference proteome</keyword>
<dbReference type="AlphaFoldDB" id="A0A226D0F1"/>
<evidence type="ECO:0000313" key="2">
    <source>
        <dbReference type="Proteomes" id="UP000198287"/>
    </source>
</evidence>
<dbReference type="EMBL" id="LNIX01000052">
    <property type="protein sequence ID" value="OXA37766.1"/>
    <property type="molecule type" value="Genomic_DNA"/>
</dbReference>
<proteinExistence type="predicted"/>
<gene>
    <name evidence="1" type="ORF">Fcan01_27421</name>
</gene>
<evidence type="ECO:0000313" key="1">
    <source>
        <dbReference type="EMBL" id="OXA37766.1"/>
    </source>
</evidence>
<organism evidence="1 2">
    <name type="scientific">Folsomia candida</name>
    <name type="common">Springtail</name>
    <dbReference type="NCBI Taxonomy" id="158441"/>
    <lineage>
        <taxon>Eukaryota</taxon>
        <taxon>Metazoa</taxon>
        <taxon>Ecdysozoa</taxon>
        <taxon>Arthropoda</taxon>
        <taxon>Hexapoda</taxon>
        <taxon>Collembola</taxon>
        <taxon>Entomobryomorpha</taxon>
        <taxon>Isotomoidea</taxon>
        <taxon>Isotomidae</taxon>
        <taxon>Proisotominae</taxon>
        <taxon>Folsomia</taxon>
    </lineage>
</organism>
<dbReference type="Proteomes" id="UP000198287">
    <property type="component" value="Unassembled WGS sequence"/>
</dbReference>
<sequence length="143" mass="16188">MSKNISNLGQLSTIFGKKIVIPYQFVFVDPTYILTLFEATMLQFQTYLAIQNSEITLYTELMPWMVSANFFGPRFISGLAILVESGIYGWWSSNFKEFALLEDIQSVKGEGNMGEEFAKLSFAREMRTKHGIMTAVAISLDKS</sequence>
<accession>A0A226D0F1</accession>
<protein>
    <submittedName>
        <fullName evidence="1">Uncharacterized protein</fullName>
    </submittedName>
</protein>
<comment type="caution">
    <text evidence="1">The sequence shown here is derived from an EMBL/GenBank/DDBJ whole genome shotgun (WGS) entry which is preliminary data.</text>
</comment>
<name>A0A226D0F1_FOLCA</name>